<accession>A0A7Z0BRJ1</accession>
<dbReference type="PANTHER" id="PTHR46696:SF6">
    <property type="entry name" value="P450, PUTATIVE (EUROFUNG)-RELATED"/>
    <property type="match status" value="1"/>
</dbReference>
<keyword evidence="3" id="KW-1185">Reference proteome</keyword>
<reference evidence="2 3" key="1">
    <citation type="submission" date="2020-07" db="EMBL/GenBank/DDBJ databases">
        <title>Genomic Encyclopedia of Type Strains, Phase IV (KMG-IV): sequencing the most valuable type-strain genomes for metagenomic binning, comparative biology and taxonomic classification.</title>
        <authorList>
            <person name="Goeker M."/>
        </authorList>
    </citation>
    <scope>NUCLEOTIDE SEQUENCE [LARGE SCALE GENOMIC DNA]</scope>
    <source>
        <strain evidence="2 3">DSM 29043</strain>
    </source>
</reference>
<evidence type="ECO:0000256" key="1">
    <source>
        <dbReference type="ARBA" id="ARBA00010617"/>
    </source>
</evidence>
<dbReference type="SUPFAM" id="SSF48264">
    <property type="entry name" value="Cytochrome P450"/>
    <property type="match status" value="1"/>
</dbReference>
<dbReference type="EMBL" id="JACBZF010000001">
    <property type="protein sequence ID" value="NYH93891.1"/>
    <property type="molecule type" value="Genomic_DNA"/>
</dbReference>
<dbReference type="Pfam" id="PF00067">
    <property type="entry name" value="p450"/>
    <property type="match status" value="1"/>
</dbReference>
<dbReference type="Proteomes" id="UP000522081">
    <property type="component" value="Unassembled WGS sequence"/>
</dbReference>
<comment type="caution">
    <text evidence="2">The sequence shown here is derived from an EMBL/GenBank/DDBJ whole genome shotgun (WGS) entry which is preliminary data.</text>
</comment>
<dbReference type="AlphaFoldDB" id="A0A7Z0BRJ1"/>
<dbReference type="CDD" id="cd11035">
    <property type="entry name" value="P450cam-like"/>
    <property type="match status" value="1"/>
</dbReference>
<dbReference type="PRINTS" id="PR00359">
    <property type="entry name" value="BP450"/>
</dbReference>
<gene>
    <name evidence="2" type="ORF">FHS75_000196</name>
</gene>
<dbReference type="InterPro" id="IPR001128">
    <property type="entry name" value="Cyt_P450"/>
</dbReference>
<evidence type="ECO:0000313" key="3">
    <source>
        <dbReference type="Proteomes" id="UP000522081"/>
    </source>
</evidence>
<name>A0A7Z0BRJ1_9SPHN</name>
<dbReference type="GO" id="GO:0005506">
    <property type="term" value="F:iron ion binding"/>
    <property type="evidence" value="ECO:0007669"/>
    <property type="project" value="InterPro"/>
</dbReference>
<sequence>MATIAGIPAHVPSDRVVDFDIFAPPGVEEDYWAAWKSLRGPHGIVWTTANGGHWIATDGAITRDLWADAERLSSESLAVTPGLGEVMDFIPLQQDPPEHKPFRMAVMKGFANQYVTAMEPLVREVSSELAEGLAPKGGCEFMSEFAEILPIHVFLTLIGVPTEDRTKLRPLGQQLTRPDGSMTVVELRDAADAYLEPYVRARLENPGTDLFSRILSVPIEGRAWTFGEAQRMCRNLLFGGLDTVVAMLGNFAMHLAQNPADQALLREDRTLIPQAADELMRRYPTVSVTRNLVADVEVDGITMKDGDLVYLSSALHNLDPDCFDDPERVDFARNLQPVRHTTMGVGAHRCVGAGLARMEAITFLEEWLDRIPEFRIAEGTKPRFRGGNVAALTDLRLSW</sequence>
<proteinExistence type="inferred from homology"/>
<comment type="similarity">
    <text evidence="1">Belongs to the cytochrome P450 family.</text>
</comment>
<dbReference type="GO" id="GO:0004497">
    <property type="term" value="F:monooxygenase activity"/>
    <property type="evidence" value="ECO:0007669"/>
    <property type="project" value="InterPro"/>
</dbReference>
<protein>
    <submittedName>
        <fullName evidence="2">Cytochrome P450</fullName>
    </submittedName>
</protein>
<dbReference type="InterPro" id="IPR036396">
    <property type="entry name" value="Cyt_P450_sf"/>
</dbReference>
<dbReference type="PANTHER" id="PTHR46696">
    <property type="entry name" value="P450, PUTATIVE (EUROFUNG)-RELATED"/>
    <property type="match status" value="1"/>
</dbReference>
<dbReference type="GO" id="GO:0020037">
    <property type="term" value="F:heme binding"/>
    <property type="evidence" value="ECO:0007669"/>
    <property type="project" value="InterPro"/>
</dbReference>
<dbReference type="Gene3D" id="1.10.630.10">
    <property type="entry name" value="Cytochrome P450"/>
    <property type="match status" value="1"/>
</dbReference>
<dbReference type="RefSeq" id="WP_179405857.1">
    <property type="nucleotide sequence ID" value="NZ_BMGF01000001.1"/>
</dbReference>
<dbReference type="GO" id="GO:0016705">
    <property type="term" value="F:oxidoreductase activity, acting on paired donors, with incorporation or reduction of molecular oxygen"/>
    <property type="evidence" value="ECO:0007669"/>
    <property type="project" value="InterPro"/>
</dbReference>
<dbReference type="InterPro" id="IPR002397">
    <property type="entry name" value="Cyt_P450_B"/>
</dbReference>
<evidence type="ECO:0000313" key="2">
    <source>
        <dbReference type="EMBL" id="NYH93891.1"/>
    </source>
</evidence>
<organism evidence="2 3">
    <name type="scientific">Novosphingobium marinum</name>
    <dbReference type="NCBI Taxonomy" id="1514948"/>
    <lineage>
        <taxon>Bacteria</taxon>
        <taxon>Pseudomonadati</taxon>
        <taxon>Pseudomonadota</taxon>
        <taxon>Alphaproteobacteria</taxon>
        <taxon>Sphingomonadales</taxon>
        <taxon>Sphingomonadaceae</taxon>
        <taxon>Novosphingobium</taxon>
    </lineage>
</organism>